<feature type="domain" description="Methyltransferase FkbM" evidence="1">
    <location>
        <begin position="127"/>
        <end position="287"/>
    </location>
</feature>
<evidence type="ECO:0000313" key="2">
    <source>
        <dbReference type="EMBL" id="SHI34748.1"/>
    </source>
</evidence>
<dbReference type="AlphaFoldDB" id="A0A1M6AEM6"/>
<dbReference type="Gene3D" id="3.40.50.150">
    <property type="entry name" value="Vaccinia Virus protein VP39"/>
    <property type="match status" value="1"/>
</dbReference>
<name>A0A1M6AEM6_9PROT</name>
<dbReference type="STRING" id="198092.SAMN02745194_00094"/>
<reference evidence="2 3" key="1">
    <citation type="submission" date="2016-11" db="EMBL/GenBank/DDBJ databases">
        <authorList>
            <person name="Jaros S."/>
            <person name="Januszkiewicz K."/>
            <person name="Wedrychowicz H."/>
        </authorList>
    </citation>
    <scope>NUCLEOTIDE SEQUENCE [LARGE SCALE GENOMIC DNA]</scope>
    <source>
        <strain evidence="2 3">DSM 14916</strain>
    </source>
</reference>
<evidence type="ECO:0000313" key="3">
    <source>
        <dbReference type="Proteomes" id="UP000184387"/>
    </source>
</evidence>
<dbReference type="RefSeq" id="WP_073130120.1">
    <property type="nucleotide sequence ID" value="NZ_FQZF01000002.1"/>
</dbReference>
<protein>
    <submittedName>
        <fullName evidence="2">Methyltransferase, FkbM family</fullName>
    </submittedName>
</protein>
<dbReference type="OrthoDB" id="5679686at2"/>
<dbReference type="Proteomes" id="UP000184387">
    <property type="component" value="Unassembled WGS sequence"/>
</dbReference>
<evidence type="ECO:0000259" key="1">
    <source>
        <dbReference type="Pfam" id="PF05050"/>
    </source>
</evidence>
<dbReference type="NCBIfam" id="TIGR01444">
    <property type="entry name" value="fkbM_fam"/>
    <property type="match status" value="1"/>
</dbReference>
<dbReference type="SUPFAM" id="SSF53335">
    <property type="entry name" value="S-adenosyl-L-methionine-dependent methyltransferases"/>
    <property type="match status" value="1"/>
</dbReference>
<dbReference type="Pfam" id="PF05050">
    <property type="entry name" value="Methyltransf_21"/>
    <property type="match status" value="1"/>
</dbReference>
<dbReference type="EMBL" id="FQZF01000002">
    <property type="protein sequence ID" value="SHI34748.1"/>
    <property type="molecule type" value="Genomic_DNA"/>
</dbReference>
<gene>
    <name evidence="2" type="ORF">SAMN02745194_00094</name>
</gene>
<dbReference type="InterPro" id="IPR006342">
    <property type="entry name" value="FkbM_mtfrase"/>
</dbReference>
<keyword evidence="2" id="KW-0808">Transferase</keyword>
<dbReference type="GO" id="GO:0032259">
    <property type="term" value="P:methylation"/>
    <property type="evidence" value="ECO:0007669"/>
    <property type="project" value="UniProtKB-KW"/>
</dbReference>
<dbReference type="PANTHER" id="PTHR34203:SF15">
    <property type="entry name" value="SLL1173 PROTEIN"/>
    <property type="match status" value="1"/>
</dbReference>
<sequence>MPRFLERLFRRADADAQAHEALLRRVAEMDNALIRRALVAEERLDRISRRMEEIVAYFAQRSHPIHYTHANYLGDHTALTLLHGHYMLFVDTRGIDVAPHLMVHGVWETAYTTVFQRLIKPGATVLDIGTNFGVYAILGAASGGRIHAFDPNPRLCQLVRRSAAVNGFTERLTVHEAAVGDVDGEAMVAMSDDWPGGGHMVAPGSQEAGTLCKVLTIDGFFPDPGLRAEVIKIDVEGNEGRALLGMQALLARSPEVKIMMEFAPAMLASQGVGPERVVGLLHGLGFSFWEIGTDSRLTRLDHAKLAEERDHTIRNILVSRQAP</sequence>
<dbReference type="PANTHER" id="PTHR34203">
    <property type="entry name" value="METHYLTRANSFERASE, FKBM FAMILY PROTEIN"/>
    <property type="match status" value="1"/>
</dbReference>
<dbReference type="InterPro" id="IPR029063">
    <property type="entry name" value="SAM-dependent_MTases_sf"/>
</dbReference>
<keyword evidence="3" id="KW-1185">Reference proteome</keyword>
<keyword evidence="2" id="KW-0489">Methyltransferase</keyword>
<accession>A0A1M6AEM6</accession>
<proteinExistence type="predicted"/>
<organism evidence="2 3">
    <name type="scientific">Muricoccus roseus</name>
    <dbReference type="NCBI Taxonomy" id="198092"/>
    <lineage>
        <taxon>Bacteria</taxon>
        <taxon>Pseudomonadati</taxon>
        <taxon>Pseudomonadota</taxon>
        <taxon>Alphaproteobacteria</taxon>
        <taxon>Acetobacterales</taxon>
        <taxon>Roseomonadaceae</taxon>
        <taxon>Muricoccus</taxon>
    </lineage>
</organism>
<dbReference type="GO" id="GO:0008168">
    <property type="term" value="F:methyltransferase activity"/>
    <property type="evidence" value="ECO:0007669"/>
    <property type="project" value="UniProtKB-KW"/>
</dbReference>
<dbReference type="InterPro" id="IPR052514">
    <property type="entry name" value="SAM-dependent_MTase"/>
</dbReference>